<name>A0A934Q0E8_9BURK</name>
<protein>
    <submittedName>
        <fullName evidence="1">Uncharacterized protein</fullName>
    </submittedName>
</protein>
<organism evidence="1 2">
    <name type="scientific">Ramlibacter algicola</name>
    <dbReference type="NCBI Taxonomy" id="2795217"/>
    <lineage>
        <taxon>Bacteria</taxon>
        <taxon>Pseudomonadati</taxon>
        <taxon>Pseudomonadota</taxon>
        <taxon>Betaproteobacteria</taxon>
        <taxon>Burkholderiales</taxon>
        <taxon>Comamonadaceae</taxon>
        <taxon>Ramlibacter</taxon>
    </lineage>
</organism>
<dbReference type="Proteomes" id="UP000617041">
    <property type="component" value="Unassembled WGS sequence"/>
</dbReference>
<evidence type="ECO:0000313" key="1">
    <source>
        <dbReference type="EMBL" id="MBK0392009.1"/>
    </source>
</evidence>
<sequence length="113" mass="12877">MRGATEHLVPADGRKLSPQEFADTAGLSEGELHELEEYQLLRPDQLDLSWALAVREATRLRADFDLDLFATGLLAGYIRRVHELQDQLQQQRAHTPARTTYTEVSYTEVRVGR</sequence>
<accession>A0A934Q0E8</accession>
<dbReference type="RefSeq" id="WP_200786971.1">
    <property type="nucleotide sequence ID" value="NZ_JAEDAO010000001.1"/>
</dbReference>
<gene>
    <name evidence="1" type="ORF">I8E28_05355</name>
</gene>
<comment type="caution">
    <text evidence="1">The sequence shown here is derived from an EMBL/GenBank/DDBJ whole genome shotgun (WGS) entry which is preliminary data.</text>
</comment>
<proteinExistence type="predicted"/>
<dbReference type="AlphaFoldDB" id="A0A934Q0E8"/>
<dbReference type="EMBL" id="JAEDAO010000001">
    <property type="protein sequence ID" value="MBK0392009.1"/>
    <property type="molecule type" value="Genomic_DNA"/>
</dbReference>
<evidence type="ECO:0000313" key="2">
    <source>
        <dbReference type="Proteomes" id="UP000617041"/>
    </source>
</evidence>
<keyword evidence="2" id="KW-1185">Reference proteome</keyword>
<dbReference type="Gene3D" id="1.10.1660.10">
    <property type="match status" value="1"/>
</dbReference>
<reference evidence="1" key="1">
    <citation type="submission" date="2020-12" db="EMBL/GenBank/DDBJ databases">
        <title>Ramlibacter sp. nov., isolated from a freshwater alga, Cryptomonas.</title>
        <authorList>
            <person name="Kim H.M."/>
            <person name="Jeon C.O."/>
        </authorList>
    </citation>
    <scope>NUCLEOTIDE SEQUENCE</scope>
    <source>
        <strain evidence="1">CrO1</strain>
    </source>
</reference>